<protein>
    <submittedName>
        <fullName evidence="2">Uncharacterized protein</fullName>
    </submittedName>
</protein>
<dbReference type="EMBL" id="BARS01020867">
    <property type="protein sequence ID" value="GAG12191.1"/>
    <property type="molecule type" value="Genomic_DNA"/>
</dbReference>
<feature type="non-terminal residue" evidence="2">
    <location>
        <position position="272"/>
    </location>
</feature>
<feature type="region of interest" description="Disordered" evidence="1">
    <location>
        <begin position="166"/>
        <end position="196"/>
    </location>
</feature>
<accession>X0WHL0</accession>
<organism evidence="2">
    <name type="scientific">marine sediment metagenome</name>
    <dbReference type="NCBI Taxonomy" id="412755"/>
    <lineage>
        <taxon>unclassified sequences</taxon>
        <taxon>metagenomes</taxon>
        <taxon>ecological metagenomes</taxon>
    </lineage>
</organism>
<gene>
    <name evidence="2" type="ORF">S01H1_33600</name>
</gene>
<reference evidence="2" key="1">
    <citation type="journal article" date="2014" name="Front. Microbiol.">
        <title>High frequency of phylogenetically diverse reductive dehalogenase-homologous genes in deep subseafloor sedimentary metagenomes.</title>
        <authorList>
            <person name="Kawai M."/>
            <person name="Futagami T."/>
            <person name="Toyoda A."/>
            <person name="Takaki Y."/>
            <person name="Nishi S."/>
            <person name="Hori S."/>
            <person name="Arai W."/>
            <person name="Tsubouchi T."/>
            <person name="Morono Y."/>
            <person name="Uchiyama I."/>
            <person name="Ito T."/>
            <person name="Fujiyama A."/>
            <person name="Inagaki F."/>
            <person name="Takami H."/>
        </authorList>
    </citation>
    <scope>NUCLEOTIDE SEQUENCE</scope>
    <source>
        <strain evidence="2">Expedition CK06-06</strain>
    </source>
</reference>
<evidence type="ECO:0000256" key="1">
    <source>
        <dbReference type="SAM" id="MobiDB-lite"/>
    </source>
</evidence>
<dbReference type="AlphaFoldDB" id="X0WHL0"/>
<name>X0WHL0_9ZZZZ</name>
<sequence length="272" mass="29948">NRVKGYKLGSIECVPHISELLDDLVRIRIDNDGYIANNKGPRANGLNKKELNDISYHPKDRLDNGGTDSLQLIINSLNLIGSEFFYSTAANHSPPFVNILSAPLSLNPPIIASSSYPILSLLYHPYFSLSERQVFPQGEATSPVAVGALLPAVSFLYKEKILSPGMDNAQEDASDTDRDNGGKRRKKDSVTSSSIKVPSDKEIGCFISKVLKPAIKSSPLSEEQKIKLRKPEKLAHLTSVIMANTEESTKKKLHFIDHDNLLKMSSLRGHKG</sequence>
<proteinExistence type="predicted"/>
<feature type="non-terminal residue" evidence="2">
    <location>
        <position position="1"/>
    </location>
</feature>
<comment type="caution">
    <text evidence="2">The sequence shown here is derived from an EMBL/GenBank/DDBJ whole genome shotgun (WGS) entry which is preliminary data.</text>
</comment>
<evidence type="ECO:0000313" key="2">
    <source>
        <dbReference type="EMBL" id="GAG12191.1"/>
    </source>
</evidence>